<organism evidence="2">
    <name type="scientific">Alexandrium monilatum</name>
    <dbReference type="NCBI Taxonomy" id="311494"/>
    <lineage>
        <taxon>Eukaryota</taxon>
        <taxon>Sar</taxon>
        <taxon>Alveolata</taxon>
        <taxon>Dinophyceae</taxon>
        <taxon>Gonyaulacales</taxon>
        <taxon>Pyrocystaceae</taxon>
        <taxon>Alexandrium</taxon>
    </lineage>
</organism>
<evidence type="ECO:0000313" key="2">
    <source>
        <dbReference type="EMBL" id="CAE4561968.1"/>
    </source>
</evidence>
<feature type="transmembrane region" description="Helical" evidence="1">
    <location>
        <begin position="255"/>
        <end position="275"/>
    </location>
</feature>
<proteinExistence type="predicted"/>
<dbReference type="Gene3D" id="1.25.40.10">
    <property type="entry name" value="Tetratricopeptide repeat domain"/>
    <property type="match status" value="1"/>
</dbReference>
<evidence type="ECO:0000256" key="1">
    <source>
        <dbReference type="SAM" id="Phobius"/>
    </source>
</evidence>
<name>A0A7S4UW48_9DINO</name>
<keyword evidence="1" id="KW-1133">Transmembrane helix</keyword>
<keyword evidence="1" id="KW-0812">Transmembrane</keyword>
<gene>
    <name evidence="2" type="ORF">AMON00008_LOCUS1587</name>
</gene>
<protein>
    <submittedName>
        <fullName evidence="2">Uncharacterized protein</fullName>
    </submittedName>
</protein>
<keyword evidence="1" id="KW-0472">Membrane</keyword>
<dbReference type="SUPFAM" id="SSF48452">
    <property type="entry name" value="TPR-like"/>
    <property type="match status" value="1"/>
</dbReference>
<accession>A0A7S4UW48</accession>
<dbReference type="AlphaFoldDB" id="A0A7S4UW48"/>
<reference evidence="2" key="1">
    <citation type="submission" date="2021-01" db="EMBL/GenBank/DDBJ databases">
        <authorList>
            <person name="Corre E."/>
            <person name="Pelletier E."/>
            <person name="Niang G."/>
            <person name="Scheremetjew M."/>
            <person name="Finn R."/>
            <person name="Kale V."/>
            <person name="Holt S."/>
            <person name="Cochrane G."/>
            <person name="Meng A."/>
            <person name="Brown T."/>
            <person name="Cohen L."/>
        </authorList>
    </citation>
    <scope>NUCLEOTIDE SEQUENCE</scope>
    <source>
        <strain evidence="2">CCMP3105</strain>
    </source>
</reference>
<sequence>MAPHLKADAIEKLKSDWVSEGLNDRPEDATKWSIQSGVIAAKEKVRADEEDSGALLQLAEAYALIHPTDKRCLNVCDRLMAMGVRTLDLQKQGCAHQLHGRCLFLAGRFEESLQALVRARACFKDMGTRALRRQNNAGLLRAYAALGRSREAAERLEVAFTLCEKEDDCIELYMDAKSALEHTGVSRDAEVLDDIWYVWLDTHGDVKAKFESYQDMCSSMAGRLASGPEERPALSWSSVGEAMKEMVEDKMFRPVFQVLLSLLAINLAVLAMMQLSKRAGG</sequence>
<dbReference type="InterPro" id="IPR011990">
    <property type="entry name" value="TPR-like_helical_dom_sf"/>
</dbReference>
<dbReference type="EMBL" id="HBNR01002244">
    <property type="protein sequence ID" value="CAE4561968.1"/>
    <property type="molecule type" value="Transcribed_RNA"/>
</dbReference>